<evidence type="ECO:0000256" key="13">
    <source>
        <dbReference type="ARBA" id="ARBA00049239"/>
    </source>
</evidence>
<evidence type="ECO:0000256" key="12">
    <source>
        <dbReference type="ARBA" id="ARBA00048750"/>
    </source>
</evidence>
<dbReference type="EC" id="2.4.1.-" evidence="14"/>
<comment type="catalytic activity">
    <reaction evidence="12">
        <text>a neolactoside nLc4Cer(d18:1(4E)) + UDP-N-acetyl-alpha-D-glucosamine = a neolactoside IV(3)-beta-GlcNAc-nLc4Cer(d18:1(4E)) + UDP + H(+)</text>
        <dbReference type="Rhea" id="RHEA:23004"/>
        <dbReference type="ChEBI" id="CHEBI:15378"/>
        <dbReference type="ChEBI" id="CHEBI:17006"/>
        <dbReference type="ChEBI" id="CHEBI:57705"/>
        <dbReference type="ChEBI" id="CHEBI:58223"/>
        <dbReference type="ChEBI" id="CHEBI:142448"/>
    </reaction>
    <physiologicalReaction direction="left-to-right" evidence="12">
        <dbReference type="Rhea" id="RHEA:23005"/>
    </physiologicalReaction>
</comment>
<dbReference type="GO" id="GO:0030148">
    <property type="term" value="P:sphingolipid biosynthetic process"/>
    <property type="evidence" value="ECO:0007669"/>
    <property type="project" value="UniProtKB-ARBA"/>
</dbReference>
<dbReference type="GO" id="GO:0006493">
    <property type="term" value="P:protein O-linked glycosylation"/>
    <property type="evidence" value="ECO:0007669"/>
    <property type="project" value="TreeGrafter"/>
</dbReference>
<keyword evidence="4 14" id="KW-0328">Glycosyltransferase</keyword>
<comment type="pathway">
    <text evidence="2">Protein modification; protein glycosylation.</text>
</comment>
<comment type="caution">
    <text evidence="15">The sequence shown here is derived from an EMBL/GenBank/DDBJ whole genome shotgun (WGS) entry which is preliminary data.</text>
</comment>
<keyword evidence="16" id="KW-1185">Reference proteome</keyword>
<evidence type="ECO:0000256" key="1">
    <source>
        <dbReference type="ARBA" id="ARBA00004323"/>
    </source>
</evidence>
<dbReference type="PANTHER" id="PTHR11214:SF21">
    <property type="entry name" value="LACTOSYLCERAMIDE 1,3-N-ACETYL-BETA-D-GLUCOSAMINYLTRANSFERASE"/>
    <property type="match status" value="1"/>
</dbReference>
<evidence type="ECO:0000256" key="2">
    <source>
        <dbReference type="ARBA" id="ARBA00004922"/>
    </source>
</evidence>
<dbReference type="GO" id="GO:0000139">
    <property type="term" value="C:Golgi membrane"/>
    <property type="evidence" value="ECO:0007669"/>
    <property type="project" value="UniProtKB-SubCell"/>
</dbReference>
<dbReference type="EMBL" id="JAGXEW010000008">
    <property type="protein sequence ID" value="KAK1168584.1"/>
    <property type="molecule type" value="Genomic_DNA"/>
</dbReference>
<reference evidence="15" key="1">
    <citation type="submission" date="2022-02" db="EMBL/GenBank/DDBJ databases">
        <title>Atlantic sturgeon de novo genome assembly.</title>
        <authorList>
            <person name="Stock M."/>
            <person name="Klopp C."/>
            <person name="Guiguen Y."/>
            <person name="Cabau C."/>
            <person name="Parinello H."/>
            <person name="Santidrian Yebra-Pimentel E."/>
            <person name="Kuhl H."/>
            <person name="Dirks R.P."/>
            <person name="Guessner J."/>
            <person name="Wuertz S."/>
            <person name="Du K."/>
            <person name="Schartl M."/>
        </authorList>
    </citation>
    <scope>NUCLEOTIDE SEQUENCE</scope>
    <source>
        <strain evidence="15">STURGEONOMICS-FGT-2020</strain>
        <tissue evidence="15">Whole blood</tissue>
    </source>
</reference>
<keyword evidence="7" id="KW-0735">Signal-anchor</keyword>
<proteinExistence type="inferred from homology"/>
<evidence type="ECO:0000256" key="10">
    <source>
        <dbReference type="ARBA" id="ARBA00023136"/>
    </source>
</evidence>
<dbReference type="Proteomes" id="UP001230051">
    <property type="component" value="Unassembled WGS sequence"/>
</dbReference>
<sequence length="379" mass="44382">MFIRARRFRKCQFMQLMTTCFILSLVMIYREQLGNHVVGHMKSYSYRYLLNSYNFLNDSLSISRKEASSLPNYQYLINHKDKCEKQNVLLVLFVKTSPENRERRQAIRSTWGNEKYIRSKLKANVKVVFALGVHKHPLEREVFQRQLEIEDRQYGDLIQQDFTDAFHNLTLKLILQFKWAHMYCRHAKFVMSADDDIFIHVPNLVKYLQDLDQRGVRDLWIGRVHKGAPPVRIKESKYYVPHEMYQWSSYPDYTAGAAYVVSGDVADKIYRASMTLNTTIYIDDVFMGICANKVGVIPQYHKYFSGEGKAPYHPCIYNKMMTSHGHLEDIHYLWREATSPKVRNLSSGILGKLYCTAVNAFLLCKPYYVDTYPCSAAFS</sequence>
<protein>
    <recommendedName>
        <fullName evidence="14">Hexosyltransferase</fullName>
        <ecNumber evidence="14">2.4.1.-</ecNumber>
    </recommendedName>
</protein>
<keyword evidence="6" id="KW-0812">Transmembrane</keyword>
<evidence type="ECO:0000313" key="15">
    <source>
        <dbReference type="EMBL" id="KAK1168584.1"/>
    </source>
</evidence>
<evidence type="ECO:0000256" key="9">
    <source>
        <dbReference type="ARBA" id="ARBA00023034"/>
    </source>
</evidence>
<comment type="subcellular location">
    <subcellularLocation>
        <location evidence="1 14">Golgi apparatus membrane</location>
        <topology evidence="1 14">Single-pass type II membrane protein</topology>
    </subcellularLocation>
</comment>
<keyword evidence="8" id="KW-1133">Transmembrane helix</keyword>
<evidence type="ECO:0000256" key="6">
    <source>
        <dbReference type="ARBA" id="ARBA00022692"/>
    </source>
</evidence>
<comment type="similarity">
    <text evidence="3 14">Belongs to the glycosyltransferase 31 family.</text>
</comment>
<accession>A0AAD8DF80</accession>
<dbReference type="Gene3D" id="3.90.550.50">
    <property type="match status" value="1"/>
</dbReference>
<comment type="catalytic activity">
    <reaction evidence="13">
        <text>a beta-D-Gal-(1-&gt;4)-beta-D-Glc-(1&lt;-&gt;1)-Cer(d18:1(4E)) + UDP-N-acetyl-alpha-D-glucosamine = a beta-D-GlcNAc-(1-&gt;3)-beta-D-Gal-(1-&gt;4)-beta-D-Glc-(1&lt;-&gt;1)-Cer(d18:1(4E)) + UDP + H(+)</text>
        <dbReference type="Rhea" id="RHEA:13905"/>
        <dbReference type="ChEBI" id="CHEBI:15378"/>
        <dbReference type="ChEBI" id="CHEBI:17103"/>
        <dbReference type="ChEBI" id="CHEBI:17950"/>
        <dbReference type="ChEBI" id="CHEBI:57705"/>
        <dbReference type="ChEBI" id="CHEBI:58223"/>
        <dbReference type="EC" id="2.4.1.206"/>
    </reaction>
    <physiologicalReaction direction="left-to-right" evidence="13">
        <dbReference type="Rhea" id="RHEA:13906"/>
    </physiologicalReaction>
</comment>
<keyword evidence="5" id="KW-0808">Transferase</keyword>
<evidence type="ECO:0000256" key="11">
    <source>
        <dbReference type="ARBA" id="ARBA00023180"/>
    </source>
</evidence>
<evidence type="ECO:0000256" key="8">
    <source>
        <dbReference type="ARBA" id="ARBA00022989"/>
    </source>
</evidence>
<evidence type="ECO:0000313" key="16">
    <source>
        <dbReference type="Proteomes" id="UP001230051"/>
    </source>
</evidence>
<dbReference type="PANTHER" id="PTHR11214">
    <property type="entry name" value="BETA-1,3-N-ACETYLGLUCOSAMINYLTRANSFERASE"/>
    <property type="match status" value="1"/>
</dbReference>
<evidence type="ECO:0000256" key="14">
    <source>
        <dbReference type="RuleBase" id="RU363063"/>
    </source>
</evidence>
<dbReference type="FunFam" id="3.90.550.50:FF:000019">
    <property type="entry name" value="Hexosyltransferase"/>
    <property type="match status" value="1"/>
</dbReference>
<keyword evidence="11" id="KW-0325">Glycoprotein</keyword>
<evidence type="ECO:0000256" key="5">
    <source>
        <dbReference type="ARBA" id="ARBA00022679"/>
    </source>
</evidence>
<dbReference type="Pfam" id="PF01762">
    <property type="entry name" value="Galactosyl_T"/>
    <property type="match status" value="1"/>
</dbReference>
<keyword evidence="10" id="KW-0472">Membrane</keyword>
<keyword evidence="9 14" id="KW-0333">Golgi apparatus</keyword>
<evidence type="ECO:0000256" key="4">
    <source>
        <dbReference type="ARBA" id="ARBA00022676"/>
    </source>
</evidence>
<organism evidence="15 16">
    <name type="scientific">Acipenser oxyrinchus oxyrinchus</name>
    <dbReference type="NCBI Taxonomy" id="40147"/>
    <lineage>
        <taxon>Eukaryota</taxon>
        <taxon>Metazoa</taxon>
        <taxon>Chordata</taxon>
        <taxon>Craniata</taxon>
        <taxon>Vertebrata</taxon>
        <taxon>Euteleostomi</taxon>
        <taxon>Actinopterygii</taxon>
        <taxon>Chondrostei</taxon>
        <taxon>Acipenseriformes</taxon>
        <taxon>Acipenseridae</taxon>
        <taxon>Acipenser</taxon>
    </lineage>
</organism>
<evidence type="ECO:0000256" key="7">
    <source>
        <dbReference type="ARBA" id="ARBA00022968"/>
    </source>
</evidence>
<name>A0AAD8DF80_ACIOX</name>
<evidence type="ECO:0000256" key="3">
    <source>
        <dbReference type="ARBA" id="ARBA00008661"/>
    </source>
</evidence>
<dbReference type="GO" id="GO:0047256">
    <property type="term" value="F:lactosylceramide 1,3-N-acetyl-beta-D-glucosaminyltransferase activity"/>
    <property type="evidence" value="ECO:0007669"/>
    <property type="project" value="UniProtKB-EC"/>
</dbReference>
<dbReference type="InterPro" id="IPR002659">
    <property type="entry name" value="Glyco_trans_31"/>
</dbReference>
<gene>
    <name evidence="15" type="primary">b3gnt5</name>
    <name evidence="15" type="ORF">AOXY_G9382</name>
</gene>
<dbReference type="AlphaFoldDB" id="A0AAD8DF80"/>